<dbReference type="Proteomes" id="UP001215598">
    <property type="component" value="Unassembled WGS sequence"/>
</dbReference>
<feature type="compositionally biased region" description="Basic residues" evidence="1">
    <location>
        <begin position="15"/>
        <end position="25"/>
    </location>
</feature>
<keyword evidence="3" id="KW-1185">Reference proteome</keyword>
<feature type="compositionally biased region" description="Polar residues" evidence="1">
    <location>
        <begin position="1"/>
        <end position="10"/>
    </location>
</feature>
<dbReference type="AlphaFoldDB" id="A0AAD7NF81"/>
<feature type="region of interest" description="Disordered" evidence="1">
    <location>
        <begin position="149"/>
        <end position="168"/>
    </location>
</feature>
<reference evidence="2" key="1">
    <citation type="submission" date="2023-03" db="EMBL/GenBank/DDBJ databases">
        <title>Massive genome expansion in bonnet fungi (Mycena s.s.) driven by repeated elements and novel gene families across ecological guilds.</title>
        <authorList>
            <consortium name="Lawrence Berkeley National Laboratory"/>
            <person name="Harder C.B."/>
            <person name="Miyauchi S."/>
            <person name="Viragh M."/>
            <person name="Kuo A."/>
            <person name="Thoen E."/>
            <person name="Andreopoulos B."/>
            <person name="Lu D."/>
            <person name="Skrede I."/>
            <person name="Drula E."/>
            <person name="Henrissat B."/>
            <person name="Morin E."/>
            <person name="Kohler A."/>
            <person name="Barry K."/>
            <person name="LaButti K."/>
            <person name="Morin E."/>
            <person name="Salamov A."/>
            <person name="Lipzen A."/>
            <person name="Mereny Z."/>
            <person name="Hegedus B."/>
            <person name="Baldrian P."/>
            <person name="Stursova M."/>
            <person name="Weitz H."/>
            <person name="Taylor A."/>
            <person name="Grigoriev I.V."/>
            <person name="Nagy L.G."/>
            <person name="Martin F."/>
            <person name="Kauserud H."/>
        </authorList>
    </citation>
    <scope>NUCLEOTIDE SEQUENCE</scope>
    <source>
        <strain evidence="2">CBHHK182m</strain>
    </source>
</reference>
<comment type="caution">
    <text evidence="2">The sequence shown here is derived from an EMBL/GenBank/DDBJ whole genome shotgun (WGS) entry which is preliminary data.</text>
</comment>
<feature type="region of interest" description="Disordered" evidence="1">
    <location>
        <begin position="1"/>
        <end position="54"/>
    </location>
</feature>
<protein>
    <submittedName>
        <fullName evidence="2">Uncharacterized protein</fullName>
    </submittedName>
</protein>
<evidence type="ECO:0000256" key="1">
    <source>
        <dbReference type="SAM" id="MobiDB-lite"/>
    </source>
</evidence>
<name>A0AAD7NF81_9AGAR</name>
<sequence length="654" mass="72903">MDNTSSSITKGTHGGARKGAGRPRKTVVSVAQNQRDTTLGYPIRSNIGHKTSHPSAPPAAFFLPRNTNQPVPSGSQQIHAQAGRAFWADIVASQSDADTLPAASSVSHISSREFTQLNEQLDYVQEHDERGDISVGDNFIDDSIVDHSVDKSKPETLDPEPETVEPPGNSALHKQLLALQARLMQEEAVHGKPLCYTRGDFFDRPEHPIFALQTHKDKVGLEREPLYWRKVFVWLPHLLPGPETFKCTCGMPLTRNGQNTNPIARRVCAMPADYFLYTNHFVCDSRRIRNPGAGCGKSFQGTDPHILEQMPDFVLAAFPGLISARGAISKEMGWEMSNSFSKRLGPAPFAKLVSEIQHRFHADLELMYLGAAKFWGWHGIQPFSAFDDPNGYAGAPPSVQYLRGILTDKIKAHRVFIDRDTATKPMTFAKTDPTFDYLKGVGGVKGEKIFNAAYSALNEHEEIRAHSLTPTKSLAYVKGMLGGIQEGLKNCNHPPTQILYTDSPQAERSFHESLNESLLKDVQPVINWTDLPLFTRDLNIPTHYTADAMSMEDFIGDIFTDIMQHAQHNPSNLAVICTRSQDSSNTWRITTSPHIPIHSAQLKKSGVRSSQKRPRRWQSICLILRRRGMSRIHRGYHSILSWAKIVTSSTYTAL</sequence>
<dbReference type="EMBL" id="JARKIB010000042">
    <property type="protein sequence ID" value="KAJ7758244.1"/>
    <property type="molecule type" value="Genomic_DNA"/>
</dbReference>
<gene>
    <name evidence="2" type="ORF">B0H16DRAFT_649059</name>
</gene>
<evidence type="ECO:0000313" key="2">
    <source>
        <dbReference type="EMBL" id="KAJ7758244.1"/>
    </source>
</evidence>
<proteinExistence type="predicted"/>
<accession>A0AAD7NF81</accession>
<evidence type="ECO:0000313" key="3">
    <source>
        <dbReference type="Proteomes" id="UP001215598"/>
    </source>
</evidence>
<organism evidence="2 3">
    <name type="scientific">Mycena metata</name>
    <dbReference type="NCBI Taxonomy" id="1033252"/>
    <lineage>
        <taxon>Eukaryota</taxon>
        <taxon>Fungi</taxon>
        <taxon>Dikarya</taxon>
        <taxon>Basidiomycota</taxon>
        <taxon>Agaricomycotina</taxon>
        <taxon>Agaricomycetes</taxon>
        <taxon>Agaricomycetidae</taxon>
        <taxon>Agaricales</taxon>
        <taxon>Marasmiineae</taxon>
        <taxon>Mycenaceae</taxon>
        <taxon>Mycena</taxon>
    </lineage>
</organism>